<evidence type="ECO:0000256" key="1">
    <source>
        <dbReference type="SAM" id="MobiDB-lite"/>
    </source>
</evidence>
<comment type="caution">
    <text evidence="2">The sequence shown here is derived from an EMBL/GenBank/DDBJ whole genome shotgun (WGS) entry which is preliminary data.</text>
</comment>
<feature type="compositionally biased region" description="Pro residues" evidence="1">
    <location>
        <begin position="49"/>
        <end position="59"/>
    </location>
</feature>
<accession>A0ABP3HSY1</accession>
<sequence>MLHAHQGTLNLTNGGNVENLWAHLEDTASNAVEGRQIYFVDDGATSSAPPAPTATPPCTAPLSMPASTCCSS</sequence>
<dbReference type="Proteomes" id="UP001500063">
    <property type="component" value="Unassembled WGS sequence"/>
</dbReference>
<gene>
    <name evidence="2" type="ORF">GCM10010319_65750</name>
</gene>
<dbReference type="EMBL" id="BAAABW010000039">
    <property type="protein sequence ID" value="GAA0378062.1"/>
    <property type="molecule type" value="Genomic_DNA"/>
</dbReference>
<proteinExistence type="predicted"/>
<reference evidence="3" key="1">
    <citation type="journal article" date="2019" name="Int. J. Syst. Evol. Microbiol.">
        <title>The Global Catalogue of Microorganisms (GCM) 10K type strain sequencing project: providing services to taxonomists for standard genome sequencing and annotation.</title>
        <authorList>
            <consortium name="The Broad Institute Genomics Platform"/>
            <consortium name="The Broad Institute Genome Sequencing Center for Infectious Disease"/>
            <person name="Wu L."/>
            <person name="Ma J."/>
        </authorList>
    </citation>
    <scope>NUCLEOTIDE SEQUENCE [LARGE SCALE GENOMIC DNA]</scope>
    <source>
        <strain evidence="3">JCM 4565</strain>
    </source>
</reference>
<feature type="region of interest" description="Disordered" evidence="1">
    <location>
        <begin position="43"/>
        <end position="72"/>
    </location>
</feature>
<organism evidence="2 3">
    <name type="scientific">Streptomyces blastmyceticus</name>
    <dbReference type="NCBI Taxonomy" id="68180"/>
    <lineage>
        <taxon>Bacteria</taxon>
        <taxon>Bacillati</taxon>
        <taxon>Actinomycetota</taxon>
        <taxon>Actinomycetes</taxon>
        <taxon>Kitasatosporales</taxon>
        <taxon>Streptomycetaceae</taxon>
        <taxon>Streptomyces</taxon>
    </lineage>
</organism>
<keyword evidence="3" id="KW-1185">Reference proteome</keyword>
<evidence type="ECO:0000313" key="3">
    <source>
        <dbReference type="Proteomes" id="UP001500063"/>
    </source>
</evidence>
<evidence type="ECO:0000313" key="2">
    <source>
        <dbReference type="EMBL" id="GAA0378062.1"/>
    </source>
</evidence>
<protein>
    <submittedName>
        <fullName evidence="2">Uncharacterized protein</fullName>
    </submittedName>
</protein>
<name>A0ABP3HSY1_9ACTN</name>